<dbReference type="GO" id="GO:0009117">
    <property type="term" value="P:nucleotide metabolic process"/>
    <property type="evidence" value="ECO:0007669"/>
    <property type="project" value="TreeGrafter"/>
</dbReference>
<dbReference type="CDD" id="cd01277">
    <property type="entry name" value="HINT_subgroup"/>
    <property type="match status" value="1"/>
</dbReference>
<accession>A0A2H0UFR9</accession>
<evidence type="ECO:0000313" key="5">
    <source>
        <dbReference type="EMBL" id="PIR85231.1"/>
    </source>
</evidence>
<dbReference type="InterPro" id="IPR001310">
    <property type="entry name" value="Histidine_triad_HIT"/>
</dbReference>
<dbReference type="AlphaFoldDB" id="A0A2H0UFR9"/>
<dbReference type="PANTHER" id="PTHR46648">
    <property type="entry name" value="HIT FAMILY PROTEIN 1"/>
    <property type="match status" value="1"/>
</dbReference>
<dbReference type="EMBL" id="PFBH01000014">
    <property type="protein sequence ID" value="PIR85231.1"/>
    <property type="molecule type" value="Genomic_DNA"/>
</dbReference>
<dbReference type="SUPFAM" id="SSF54197">
    <property type="entry name" value="HIT-like"/>
    <property type="match status" value="1"/>
</dbReference>
<reference evidence="6" key="1">
    <citation type="submission" date="2017-09" db="EMBL/GenBank/DDBJ databases">
        <title>Depth-based differentiation of microbial function through sediment-hosted aquifers and enrichment of novel symbionts in the deep terrestrial subsurface.</title>
        <authorList>
            <person name="Probst A.J."/>
            <person name="Ladd B."/>
            <person name="Jarett J.K."/>
            <person name="Geller-Mcgrath D.E."/>
            <person name="Sieber C.M.K."/>
            <person name="Emerson J.B."/>
            <person name="Anantharaman K."/>
            <person name="Thomas B.C."/>
            <person name="Malmstrom R."/>
            <person name="Stieglmeier M."/>
            <person name="Klingl A."/>
            <person name="Woyke T."/>
            <person name="Ryan C.M."/>
            <person name="Banfield J.F."/>
        </authorList>
    </citation>
    <scope>NUCLEOTIDE SEQUENCE [LARGE SCALE GENOMIC DNA]</scope>
</reference>
<dbReference type="PANTHER" id="PTHR46648:SF1">
    <property type="entry name" value="ADENOSINE 5'-MONOPHOSPHORAMIDASE HNT1"/>
    <property type="match status" value="1"/>
</dbReference>
<evidence type="ECO:0000256" key="1">
    <source>
        <dbReference type="PIRSR" id="PIRSR601310-1"/>
    </source>
</evidence>
<evidence type="ECO:0000259" key="4">
    <source>
        <dbReference type="PROSITE" id="PS51084"/>
    </source>
</evidence>
<feature type="active site" description="Tele-AMP-histidine intermediate" evidence="1">
    <location>
        <position position="130"/>
    </location>
</feature>
<evidence type="ECO:0000256" key="3">
    <source>
        <dbReference type="PROSITE-ProRule" id="PRU00464"/>
    </source>
</evidence>
<dbReference type="Pfam" id="PF01230">
    <property type="entry name" value="HIT"/>
    <property type="match status" value="1"/>
</dbReference>
<dbReference type="PRINTS" id="PR00332">
    <property type="entry name" value="HISTRIAD"/>
</dbReference>
<sequence length="167" mass="18777">MKPSTSSILRASKILFATGWRLCIYQMLSYLRMDTIFSKIISREVSADIVYEDDIALAFLDIAPVTEGHTLVIPKKWSRNFFDTDEATLQHLFLVAQKIARSLQTSLGAKGVNVQCNSEPEAGQTVFHFHIHLIPRFGDDALVLWPQGSYEKGRATELAQKIKAAIH</sequence>
<gene>
    <name evidence="5" type="ORF">COU15_01895</name>
</gene>
<proteinExistence type="predicted"/>
<protein>
    <submittedName>
        <fullName evidence="5">HIT family protein</fullName>
    </submittedName>
</protein>
<dbReference type="InterPro" id="IPR039384">
    <property type="entry name" value="HINT"/>
</dbReference>
<comment type="caution">
    <text evidence="5">The sequence shown here is derived from an EMBL/GenBank/DDBJ whole genome shotgun (WGS) entry which is preliminary data.</text>
</comment>
<organism evidence="5 6">
    <name type="scientific">Candidatus Kaiserbacteria bacterium CG10_big_fil_rev_8_21_14_0_10_45_20</name>
    <dbReference type="NCBI Taxonomy" id="1974607"/>
    <lineage>
        <taxon>Bacteria</taxon>
        <taxon>Candidatus Kaiseribacteriota</taxon>
    </lineage>
</organism>
<dbReference type="PROSITE" id="PS51084">
    <property type="entry name" value="HIT_2"/>
    <property type="match status" value="1"/>
</dbReference>
<evidence type="ECO:0000313" key="6">
    <source>
        <dbReference type="Proteomes" id="UP000229315"/>
    </source>
</evidence>
<dbReference type="Proteomes" id="UP000229315">
    <property type="component" value="Unassembled WGS sequence"/>
</dbReference>
<dbReference type="Gene3D" id="3.30.428.10">
    <property type="entry name" value="HIT-like"/>
    <property type="match status" value="1"/>
</dbReference>
<evidence type="ECO:0000256" key="2">
    <source>
        <dbReference type="PIRSR" id="PIRSR601310-3"/>
    </source>
</evidence>
<dbReference type="InterPro" id="IPR011146">
    <property type="entry name" value="HIT-like"/>
</dbReference>
<dbReference type="PROSITE" id="PS00892">
    <property type="entry name" value="HIT_1"/>
    <property type="match status" value="1"/>
</dbReference>
<feature type="domain" description="HIT" evidence="4">
    <location>
        <begin position="36"/>
        <end position="143"/>
    </location>
</feature>
<dbReference type="InterPro" id="IPR019808">
    <property type="entry name" value="Histidine_triad_CS"/>
</dbReference>
<feature type="short sequence motif" description="Histidine triad motif" evidence="2 3">
    <location>
        <begin position="128"/>
        <end position="132"/>
    </location>
</feature>
<dbReference type="InterPro" id="IPR036265">
    <property type="entry name" value="HIT-like_sf"/>
</dbReference>
<dbReference type="GO" id="GO:0003824">
    <property type="term" value="F:catalytic activity"/>
    <property type="evidence" value="ECO:0007669"/>
    <property type="project" value="InterPro"/>
</dbReference>
<name>A0A2H0UFR9_9BACT</name>